<protein>
    <submittedName>
        <fullName evidence="1">Uncharacterized protein</fullName>
    </submittedName>
</protein>
<name>A0A7W7ITF2_9CAUL</name>
<keyword evidence="2" id="KW-1185">Reference proteome</keyword>
<proteinExistence type="predicted"/>
<dbReference type="EMBL" id="JACHKY010000006">
    <property type="protein sequence ID" value="MBB4799635.1"/>
    <property type="molecule type" value="Genomic_DNA"/>
</dbReference>
<dbReference type="Proteomes" id="UP000539957">
    <property type="component" value="Unassembled WGS sequence"/>
</dbReference>
<evidence type="ECO:0000313" key="1">
    <source>
        <dbReference type="EMBL" id="MBB4799635.1"/>
    </source>
</evidence>
<dbReference type="AlphaFoldDB" id="A0A7W7ITF2"/>
<dbReference type="RefSeq" id="WP_184273238.1">
    <property type="nucleotide sequence ID" value="NZ_CP194722.1"/>
</dbReference>
<sequence>MLARPWSCRRAGLRWLELTAPEELILAPGSTSALTVEQVYLVASLT</sequence>
<accession>A0A7W7ITF2</accession>
<gene>
    <name evidence="1" type="ORF">HNP32_003393</name>
</gene>
<evidence type="ECO:0000313" key="2">
    <source>
        <dbReference type="Proteomes" id="UP000539957"/>
    </source>
</evidence>
<organism evidence="1 2">
    <name type="scientific">Brevundimonas bullata</name>
    <dbReference type="NCBI Taxonomy" id="13160"/>
    <lineage>
        <taxon>Bacteria</taxon>
        <taxon>Pseudomonadati</taxon>
        <taxon>Pseudomonadota</taxon>
        <taxon>Alphaproteobacteria</taxon>
        <taxon>Caulobacterales</taxon>
        <taxon>Caulobacteraceae</taxon>
        <taxon>Brevundimonas</taxon>
    </lineage>
</organism>
<comment type="caution">
    <text evidence="1">The sequence shown here is derived from an EMBL/GenBank/DDBJ whole genome shotgun (WGS) entry which is preliminary data.</text>
</comment>
<reference evidence="1 2" key="1">
    <citation type="submission" date="2020-08" db="EMBL/GenBank/DDBJ databases">
        <title>Functional genomics of gut bacteria from endangered species of beetles.</title>
        <authorList>
            <person name="Carlos-Shanley C."/>
        </authorList>
    </citation>
    <scope>NUCLEOTIDE SEQUENCE [LARGE SCALE GENOMIC DNA]</scope>
    <source>
        <strain evidence="1 2">S00123</strain>
    </source>
</reference>